<organism evidence="1 2">
    <name type="scientific">Marvinbryantia formatexigens DSM 14469</name>
    <dbReference type="NCBI Taxonomy" id="478749"/>
    <lineage>
        <taxon>Bacteria</taxon>
        <taxon>Bacillati</taxon>
        <taxon>Bacillota</taxon>
        <taxon>Clostridia</taxon>
        <taxon>Lachnospirales</taxon>
        <taxon>Lachnospiraceae</taxon>
        <taxon>Marvinbryantia</taxon>
    </lineage>
</organism>
<evidence type="ECO:0000313" key="2">
    <source>
        <dbReference type="Proteomes" id="UP000005561"/>
    </source>
</evidence>
<sequence>MKKAGKKDIIKKENVWQSCVNPVPGCTFFIPANEPGAVRA</sequence>
<dbReference type="AlphaFoldDB" id="C6LBJ7"/>
<accession>C6LBJ7</accession>
<dbReference type="EMBL" id="ACCL02000004">
    <property type="protein sequence ID" value="EET61800.1"/>
    <property type="molecule type" value="Genomic_DNA"/>
</dbReference>
<protein>
    <submittedName>
        <fullName evidence="1">Uncharacterized protein</fullName>
    </submittedName>
</protein>
<keyword evidence="2" id="KW-1185">Reference proteome</keyword>
<evidence type="ECO:0000313" key="1">
    <source>
        <dbReference type="EMBL" id="EET61800.1"/>
    </source>
</evidence>
<proteinExistence type="predicted"/>
<gene>
    <name evidence="1" type="ORF">BRYFOR_05992</name>
</gene>
<name>C6LBJ7_9FIRM</name>
<comment type="caution">
    <text evidence="1">The sequence shown here is derived from an EMBL/GenBank/DDBJ whole genome shotgun (WGS) entry which is preliminary data.</text>
</comment>
<reference evidence="1" key="1">
    <citation type="submission" date="2009-07" db="EMBL/GenBank/DDBJ databases">
        <authorList>
            <person name="Weinstock G."/>
            <person name="Sodergren E."/>
            <person name="Clifton S."/>
            <person name="Fulton L."/>
            <person name="Fulton B."/>
            <person name="Courtney L."/>
            <person name="Fronick C."/>
            <person name="Harrison M."/>
            <person name="Strong C."/>
            <person name="Farmer C."/>
            <person name="Delahaunty K."/>
            <person name="Markovic C."/>
            <person name="Hall O."/>
            <person name="Minx P."/>
            <person name="Tomlinson C."/>
            <person name="Mitreva M."/>
            <person name="Nelson J."/>
            <person name="Hou S."/>
            <person name="Wollam A."/>
            <person name="Pepin K.H."/>
            <person name="Johnson M."/>
            <person name="Bhonagiri V."/>
            <person name="Nash W.E."/>
            <person name="Warren W."/>
            <person name="Chinwalla A."/>
            <person name="Mardis E.R."/>
            <person name="Wilson R.K."/>
        </authorList>
    </citation>
    <scope>NUCLEOTIDE SEQUENCE [LARGE SCALE GENOMIC DNA]</scope>
    <source>
        <strain evidence="1">DSM 14469</strain>
    </source>
</reference>
<dbReference type="Proteomes" id="UP000005561">
    <property type="component" value="Unassembled WGS sequence"/>
</dbReference>